<comment type="function">
    <text evidence="6">Toxic component of a toxin-antitoxin (TA) system. An RNase.</text>
</comment>
<organism evidence="8 9">
    <name type="scientific">Adlercreutzia wanghongyangiae</name>
    <dbReference type="NCBI Taxonomy" id="3111451"/>
    <lineage>
        <taxon>Bacteria</taxon>
        <taxon>Bacillati</taxon>
        <taxon>Actinomycetota</taxon>
        <taxon>Coriobacteriia</taxon>
        <taxon>Eggerthellales</taxon>
        <taxon>Eggerthellaceae</taxon>
        <taxon>Adlercreutzia</taxon>
    </lineage>
</organism>
<protein>
    <recommendedName>
        <fullName evidence="6">Ribonuclease VapC</fullName>
        <shortName evidence="6">RNase VapC</shortName>
        <ecNumber evidence="6">3.1.-.-</ecNumber>
    </recommendedName>
    <alternativeName>
        <fullName evidence="6">Toxin VapC</fullName>
    </alternativeName>
</protein>
<comment type="similarity">
    <text evidence="6">Belongs to the PINc/VapC protein family.</text>
</comment>
<dbReference type="Proteomes" id="UP001349994">
    <property type="component" value="Unassembled WGS sequence"/>
</dbReference>
<feature type="binding site" evidence="6">
    <location>
        <position position="5"/>
    </location>
    <ligand>
        <name>Mg(2+)</name>
        <dbReference type="ChEBI" id="CHEBI:18420"/>
    </ligand>
</feature>
<dbReference type="InterPro" id="IPR029060">
    <property type="entry name" value="PIN-like_dom_sf"/>
</dbReference>
<reference evidence="8 9" key="1">
    <citation type="submission" date="2024-01" db="EMBL/GenBank/DDBJ databases">
        <title>novel species in genus Adlercreutzia.</title>
        <authorList>
            <person name="Liu X."/>
        </authorList>
    </citation>
    <scope>NUCLEOTIDE SEQUENCE [LARGE SCALE GENOMIC DNA]</scope>
    <source>
        <strain evidence="8 9">R7</strain>
    </source>
</reference>
<sequence>MVVIDVNAAVAIAKNTEEGAALRLLLSKPERIVAPRLFLEEMGNVAWKYAAIGDISEDDALRLFWKAAELVDYYADTEPLLAEAINEAIRHNHPVYDMIYFVLARRNAATLFTLDKKLRAICELNDVSCVGVERL</sequence>
<evidence type="ECO:0000256" key="5">
    <source>
        <dbReference type="ARBA" id="ARBA00022842"/>
    </source>
</evidence>
<dbReference type="InterPro" id="IPR044153">
    <property type="entry name" value="PIN_Pae0151-like"/>
</dbReference>
<keyword evidence="5 6" id="KW-0460">Magnesium</keyword>
<proteinExistence type="inferred from homology"/>
<dbReference type="RefSeq" id="WP_338209122.1">
    <property type="nucleotide sequence ID" value="NZ_JAYMFF010000003.1"/>
</dbReference>
<feature type="binding site" evidence="6">
    <location>
        <position position="97"/>
    </location>
    <ligand>
        <name>Mg(2+)</name>
        <dbReference type="ChEBI" id="CHEBI:18420"/>
    </ligand>
</feature>
<comment type="caution">
    <text evidence="8">The sequence shown here is derived from an EMBL/GenBank/DDBJ whole genome shotgun (WGS) entry which is preliminary data.</text>
</comment>
<keyword evidence="1 6" id="KW-1277">Toxin-antitoxin system</keyword>
<evidence type="ECO:0000256" key="3">
    <source>
        <dbReference type="ARBA" id="ARBA00022723"/>
    </source>
</evidence>
<keyword evidence="9" id="KW-1185">Reference proteome</keyword>
<keyword evidence="2 6" id="KW-0540">Nuclease</keyword>
<gene>
    <name evidence="6" type="primary">vapC</name>
    <name evidence="8" type="ORF">VIN30_02825</name>
</gene>
<dbReference type="Gene3D" id="3.40.50.1010">
    <property type="entry name" value="5'-nuclease"/>
    <property type="match status" value="1"/>
</dbReference>
<evidence type="ECO:0000256" key="6">
    <source>
        <dbReference type="HAMAP-Rule" id="MF_00265"/>
    </source>
</evidence>
<dbReference type="EC" id="3.1.-.-" evidence="6"/>
<dbReference type="InterPro" id="IPR002716">
    <property type="entry name" value="PIN_dom"/>
</dbReference>
<dbReference type="EMBL" id="JAYMFF010000003">
    <property type="protein sequence ID" value="MEC4175381.1"/>
    <property type="molecule type" value="Genomic_DNA"/>
</dbReference>
<comment type="cofactor">
    <cofactor evidence="6">
        <name>Mg(2+)</name>
        <dbReference type="ChEBI" id="CHEBI:18420"/>
    </cofactor>
</comment>
<dbReference type="PANTHER" id="PTHR35901:SF1">
    <property type="entry name" value="EXONUCLEASE VAPC9"/>
    <property type="match status" value="1"/>
</dbReference>
<keyword evidence="6" id="KW-0800">Toxin</keyword>
<evidence type="ECO:0000313" key="8">
    <source>
        <dbReference type="EMBL" id="MEC4175381.1"/>
    </source>
</evidence>
<dbReference type="SUPFAM" id="SSF88723">
    <property type="entry name" value="PIN domain-like"/>
    <property type="match status" value="1"/>
</dbReference>
<dbReference type="Pfam" id="PF01850">
    <property type="entry name" value="PIN"/>
    <property type="match status" value="1"/>
</dbReference>
<name>A0ABU6IG10_9ACTN</name>
<accession>A0ABU6IG10</accession>
<keyword evidence="4 6" id="KW-0378">Hydrolase</keyword>
<evidence type="ECO:0000256" key="4">
    <source>
        <dbReference type="ARBA" id="ARBA00022801"/>
    </source>
</evidence>
<evidence type="ECO:0000256" key="2">
    <source>
        <dbReference type="ARBA" id="ARBA00022722"/>
    </source>
</evidence>
<dbReference type="CDD" id="cd09873">
    <property type="entry name" value="PIN_Pae0151-like"/>
    <property type="match status" value="1"/>
</dbReference>
<dbReference type="HAMAP" id="MF_00265">
    <property type="entry name" value="VapC_Nob1"/>
    <property type="match status" value="1"/>
</dbReference>
<dbReference type="InterPro" id="IPR051619">
    <property type="entry name" value="TypeII_TA_RNase_PINc/VapC"/>
</dbReference>
<feature type="domain" description="PIN" evidence="7">
    <location>
        <begin position="2"/>
        <end position="123"/>
    </location>
</feature>
<dbReference type="PANTHER" id="PTHR35901">
    <property type="entry name" value="RIBONUCLEASE VAPC3"/>
    <property type="match status" value="1"/>
</dbReference>
<dbReference type="InterPro" id="IPR022907">
    <property type="entry name" value="VapC_family"/>
</dbReference>
<evidence type="ECO:0000313" key="9">
    <source>
        <dbReference type="Proteomes" id="UP001349994"/>
    </source>
</evidence>
<keyword evidence="3 6" id="KW-0479">Metal-binding</keyword>
<evidence type="ECO:0000259" key="7">
    <source>
        <dbReference type="Pfam" id="PF01850"/>
    </source>
</evidence>
<evidence type="ECO:0000256" key="1">
    <source>
        <dbReference type="ARBA" id="ARBA00022649"/>
    </source>
</evidence>